<dbReference type="Gene3D" id="1.25.40.10">
    <property type="entry name" value="Tetratricopeptide repeat domain"/>
    <property type="match status" value="1"/>
</dbReference>
<dbReference type="AlphaFoldDB" id="A0A917XFU0"/>
<name>A0A917XFU0_9ACTN</name>
<organism evidence="2 3">
    <name type="scientific">Streptomyces fuscichromogenes</name>
    <dbReference type="NCBI Taxonomy" id="1324013"/>
    <lineage>
        <taxon>Bacteria</taxon>
        <taxon>Bacillati</taxon>
        <taxon>Actinomycetota</taxon>
        <taxon>Actinomycetes</taxon>
        <taxon>Kitasatosporales</taxon>
        <taxon>Streptomycetaceae</taxon>
        <taxon>Streptomyces</taxon>
    </lineage>
</organism>
<reference evidence="2" key="1">
    <citation type="journal article" date="2014" name="Int. J. Syst. Evol. Microbiol.">
        <title>Complete genome sequence of Corynebacterium casei LMG S-19264T (=DSM 44701T), isolated from a smear-ripened cheese.</title>
        <authorList>
            <consortium name="US DOE Joint Genome Institute (JGI-PGF)"/>
            <person name="Walter F."/>
            <person name="Albersmeier A."/>
            <person name="Kalinowski J."/>
            <person name="Ruckert C."/>
        </authorList>
    </citation>
    <scope>NUCLEOTIDE SEQUENCE</scope>
    <source>
        <strain evidence="2">CGMCC 4.7110</strain>
    </source>
</reference>
<sequence>MPPTPPLLGPGQAVSVPAPAAASGPRAAAHPRCEHCPDDALGDAELISARAALAQGRWQPARSLLLHTGEDWDRRGHRATVLAREPYAVAWAREWLLAEPGSADAATLYALTLARRALRGKEDPVRAHEACAGAAALAPADPTPWLGLLLLARYLGTDEETRRTFAEVRRRHPEHHHAHHLMAARIAETETRGAYELHAFAERAAAEAPADSPLAVLPVVAYAERHRVLAATGQAPADPAAAGHWTDPAALRALGAAFDWWLEWGIEEHPRRHIDLNHLAHATFGAGRYAEAAALFQRIGRHATPAPWSYPDRDPCEAFRAARERVLGG</sequence>
<dbReference type="EMBL" id="BMML01000010">
    <property type="protein sequence ID" value="GGN18533.1"/>
    <property type="molecule type" value="Genomic_DNA"/>
</dbReference>
<keyword evidence="3" id="KW-1185">Reference proteome</keyword>
<feature type="region of interest" description="Disordered" evidence="1">
    <location>
        <begin position="1"/>
        <end position="32"/>
    </location>
</feature>
<evidence type="ECO:0008006" key="4">
    <source>
        <dbReference type="Google" id="ProtNLM"/>
    </source>
</evidence>
<feature type="compositionally biased region" description="Low complexity" evidence="1">
    <location>
        <begin position="10"/>
        <end position="30"/>
    </location>
</feature>
<evidence type="ECO:0000313" key="2">
    <source>
        <dbReference type="EMBL" id="GGN18533.1"/>
    </source>
</evidence>
<dbReference type="Proteomes" id="UP000653411">
    <property type="component" value="Unassembled WGS sequence"/>
</dbReference>
<evidence type="ECO:0000313" key="3">
    <source>
        <dbReference type="Proteomes" id="UP000653411"/>
    </source>
</evidence>
<proteinExistence type="predicted"/>
<reference evidence="2" key="2">
    <citation type="submission" date="2020-09" db="EMBL/GenBank/DDBJ databases">
        <authorList>
            <person name="Sun Q."/>
            <person name="Zhou Y."/>
        </authorList>
    </citation>
    <scope>NUCLEOTIDE SEQUENCE</scope>
    <source>
        <strain evidence="2">CGMCC 4.7110</strain>
    </source>
</reference>
<dbReference type="RefSeq" id="WP_189264840.1">
    <property type="nucleotide sequence ID" value="NZ_BMML01000010.1"/>
</dbReference>
<accession>A0A917XFU0</accession>
<evidence type="ECO:0000256" key="1">
    <source>
        <dbReference type="SAM" id="MobiDB-lite"/>
    </source>
</evidence>
<dbReference type="InterPro" id="IPR011990">
    <property type="entry name" value="TPR-like_helical_dom_sf"/>
</dbReference>
<gene>
    <name evidence="2" type="ORF">GCM10011578_047870</name>
</gene>
<protein>
    <recommendedName>
        <fullName evidence="4">Tetratricopeptide repeat protein</fullName>
    </recommendedName>
</protein>
<comment type="caution">
    <text evidence="2">The sequence shown here is derived from an EMBL/GenBank/DDBJ whole genome shotgun (WGS) entry which is preliminary data.</text>
</comment>